<comment type="caution">
    <text evidence="2">The sequence shown here is derived from an EMBL/GenBank/DDBJ whole genome shotgun (WGS) entry which is preliminary data.</text>
</comment>
<reference evidence="2" key="1">
    <citation type="submission" date="2018-11" db="EMBL/GenBank/DDBJ databases">
        <authorList>
            <consortium name="Pathogen Informatics"/>
        </authorList>
    </citation>
    <scope>NUCLEOTIDE SEQUENCE</scope>
</reference>
<evidence type="ECO:0000313" key="3">
    <source>
        <dbReference type="Proteomes" id="UP000784294"/>
    </source>
</evidence>
<accession>A0A448X598</accession>
<dbReference type="Proteomes" id="UP000784294">
    <property type="component" value="Unassembled WGS sequence"/>
</dbReference>
<protein>
    <submittedName>
        <fullName evidence="2">Uncharacterized protein</fullName>
    </submittedName>
</protein>
<name>A0A448X598_9PLAT</name>
<sequence length="92" mass="9500">MTSHCLSRQGLQSLQVEPRLGGPPPLRIGPGVASAAAVGDCQTAVSIAYCDVVARPTGYRLITVSGPSGQARDNWLSAPGRVERAADRVNSG</sequence>
<evidence type="ECO:0000256" key="1">
    <source>
        <dbReference type="SAM" id="MobiDB-lite"/>
    </source>
</evidence>
<gene>
    <name evidence="2" type="ORF">PXEA_LOCUS21857</name>
</gene>
<dbReference type="EMBL" id="CAAALY010094969">
    <property type="protein sequence ID" value="VEL28417.1"/>
    <property type="molecule type" value="Genomic_DNA"/>
</dbReference>
<evidence type="ECO:0000313" key="2">
    <source>
        <dbReference type="EMBL" id="VEL28417.1"/>
    </source>
</evidence>
<keyword evidence="3" id="KW-1185">Reference proteome</keyword>
<feature type="compositionally biased region" description="Polar residues" evidence="1">
    <location>
        <begin position="1"/>
        <end position="15"/>
    </location>
</feature>
<proteinExistence type="predicted"/>
<feature type="region of interest" description="Disordered" evidence="1">
    <location>
        <begin position="1"/>
        <end position="24"/>
    </location>
</feature>
<dbReference type="AlphaFoldDB" id="A0A448X598"/>
<organism evidence="2 3">
    <name type="scientific">Protopolystoma xenopodis</name>
    <dbReference type="NCBI Taxonomy" id="117903"/>
    <lineage>
        <taxon>Eukaryota</taxon>
        <taxon>Metazoa</taxon>
        <taxon>Spiralia</taxon>
        <taxon>Lophotrochozoa</taxon>
        <taxon>Platyhelminthes</taxon>
        <taxon>Monogenea</taxon>
        <taxon>Polyopisthocotylea</taxon>
        <taxon>Polystomatidea</taxon>
        <taxon>Polystomatidae</taxon>
        <taxon>Protopolystoma</taxon>
    </lineage>
</organism>